<dbReference type="InterPro" id="IPR003010">
    <property type="entry name" value="C-N_Hydrolase"/>
</dbReference>
<dbReference type="InterPro" id="IPR050345">
    <property type="entry name" value="Aliph_Amidase/BUP"/>
</dbReference>
<dbReference type="CDD" id="cd07197">
    <property type="entry name" value="nitrilase"/>
    <property type="match status" value="1"/>
</dbReference>
<dbReference type="Gene3D" id="3.60.110.10">
    <property type="entry name" value="Carbon-nitrogen hydrolase"/>
    <property type="match status" value="1"/>
</dbReference>
<dbReference type="PANTHER" id="PTHR43674:SF2">
    <property type="entry name" value="BETA-UREIDOPROPIONASE"/>
    <property type="match status" value="1"/>
</dbReference>
<dbReference type="Pfam" id="PF00795">
    <property type="entry name" value="CN_hydrolase"/>
    <property type="match status" value="1"/>
</dbReference>
<evidence type="ECO:0000256" key="1">
    <source>
        <dbReference type="ARBA" id="ARBA00022801"/>
    </source>
</evidence>
<sequence length="236" mass="23591">MITIAVAQPRCAPRDVAANAVAHAEAVRAASARVVVFPELSLTGYHFDAPVVSPDVLGPLVAACAETGAVALAGAPVAGPSGSGRSIGVLEVTGAGVRVAYRKMWLGGEEPAHFVPGDAPAAVEVDGVRIGLAVCKDTGVPEHAAAVAALGSDVYAAGVAEHESDLDVMRSRARRIAVRHGVWVAVASFAGSTGEGFARAAGRSAVWDPRGALVRSAGAEVDAVARAGVVPRPAGA</sequence>
<dbReference type="InterPro" id="IPR036526">
    <property type="entry name" value="C-N_Hydrolase_sf"/>
</dbReference>
<dbReference type="PANTHER" id="PTHR43674">
    <property type="entry name" value="NITRILASE C965.09-RELATED"/>
    <property type="match status" value="1"/>
</dbReference>
<comment type="caution">
    <text evidence="3">The sequence shown here is derived from an EMBL/GenBank/DDBJ whole genome shotgun (WGS) entry which is preliminary data.</text>
</comment>
<feature type="domain" description="CN hydrolase" evidence="2">
    <location>
        <begin position="2"/>
        <end position="231"/>
    </location>
</feature>
<evidence type="ECO:0000313" key="3">
    <source>
        <dbReference type="EMBL" id="MDR6593900.1"/>
    </source>
</evidence>
<dbReference type="SUPFAM" id="SSF56317">
    <property type="entry name" value="Carbon-nitrogen hydrolase"/>
    <property type="match status" value="1"/>
</dbReference>
<evidence type="ECO:0000313" key="4">
    <source>
        <dbReference type="Proteomes" id="UP001268819"/>
    </source>
</evidence>
<dbReference type="EMBL" id="JAVDSG010000001">
    <property type="protein sequence ID" value="MDR6593900.1"/>
    <property type="molecule type" value="Genomic_DNA"/>
</dbReference>
<proteinExistence type="predicted"/>
<keyword evidence="1" id="KW-0378">Hydrolase</keyword>
<dbReference type="Proteomes" id="UP001268819">
    <property type="component" value="Unassembled WGS sequence"/>
</dbReference>
<reference evidence="3 4" key="1">
    <citation type="submission" date="2023-07" db="EMBL/GenBank/DDBJ databases">
        <title>Sequencing the genomes of 1000 actinobacteria strains.</title>
        <authorList>
            <person name="Klenk H.-P."/>
        </authorList>
    </citation>
    <scope>NUCLEOTIDE SEQUENCE [LARGE SCALE GENOMIC DNA]</scope>
    <source>
        <strain evidence="3 4">DSM 43749</strain>
    </source>
</reference>
<accession>A0ABU1PTC5</accession>
<dbReference type="PROSITE" id="PS50263">
    <property type="entry name" value="CN_HYDROLASE"/>
    <property type="match status" value="1"/>
</dbReference>
<protein>
    <submittedName>
        <fullName evidence="3">Amidohydrolase</fullName>
    </submittedName>
</protein>
<organism evidence="3 4">
    <name type="scientific">Saccharothrix longispora</name>
    <dbReference type="NCBI Taxonomy" id="33920"/>
    <lineage>
        <taxon>Bacteria</taxon>
        <taxon>Bacillati</taxon>
        <taxon>Actinomycetota</taxon>
        <taxon>Actinomycetes</taxon>
        <taxon>Pseudonocardiales</taxon>
        <taxon>Pseudonocardiaceae</taxon>
        <taxon>Saccharothrix</taxon>
    </lineage>
</organism>
<evidence type="ECO:0000259" key="2">
    <source>
        <dbReference type="PROSITE" id="PS50263"/>
    </source>
</evidence>
<name>A0ABU1PTC5_9PSEU</name>
<keyword evidence="4" id="KW-1185">Reference proteome</keyword>
<gene>
    <name evidence="3" type="ORF">J2S66_002284</name>
</gene>
<dbReference type="RefSeq" id="WP_310306880.1">
    <property type="nucleotide sequence ID" value="NZ_BAAAXB010000001.1"/>
</dbReference>